<dbReference type="InterPro" id="IPR006176">
    <property type="entry name" value="3-OHacyl-CoA_DH_NAD-bd"/>
</dbReference>
<evidence type="ECO:0000313" key="6">
    <source>
        <dbReference type="Proteomes" id="UP000182063"/>
    </source>
</evidence>
<evidence type="ECO:0000259" key="3">
    <source>
        <dbReference type="Pfam" id="PF00725"/>
    </source>
</evidence>
<dbReference type="SUPFAM" id="SSF51735">
    <property type="entry name" value="NAD(P)-binding Rossmann-fold domains"/>
    <property type="match status" value="1"/>
</dbReference>
<dbReference type="PROSITE" id="PS00067">
    <property type="entry name" value="3HCDH"/>
    <property type="match status" value="1"/>
</dbReference>
<dbReference type="GO" id="GO:0050104">
    <property type="term" value="F:L-gulonate 3-dehydrogenase activity"/>
    <property type="evidence" value="ECO:0007669"/>
    <property type="project" value="TreeGrafter"/>
</dbReference>
<dbReference type="PANTHER" id="PTHR48075:SF1">
    <property type="entry name" value="LAMBDA-CRYSTALLIN HOMOLOG"/>
    <property type="match status" value="1"/>
</dbReference>
<dbReference type="Gene3D" id="1.10.1040.10">
    <property type="entry name" value="N-(1-d-carboxylethyl)-l-norvaline Dehydrogenase, domain 2"/>
    <property type="match status" value="1"/>
</dbReference>
<dbReference type="PANTHER" id="PTHR48075">
    <property type="entry name" value="3-HYDROXYACYL-COA DEHYDROGENASE FAMILY PROTEIN"/>
    <property type="match status" value="1"/>
</dbReference>
<dbReference type="Pfam" id="PF02737">
    <property type="entry name" value="3HCDH_N"/>
    <property type="match status" value="1"/>
</dbReference>
<dbReference type="GO" id="GO:0070403">
    <property type="term" value="F:NAD+ binding"/>
    <property type="evidence" value="ECO:0007669"/>
    <property type="project" value="InterPro"/>
</dbReference>
<evidence type="ECO:0000256" key="1">
    <source>
        <dbReference type="ARBA" id="ARBA00009463"/>
    </source>
</evidence>
<dbReference type="InterPro" id="IPR036291">
    <property type="entry name" value="NAD(P)-bd_dom_sf"/>
</dbReference>
<evidence type="ECO:0000259" key="4">
    <source>
        <dbReference type="Pfam" id="PF02737"/>
    </source>
</evidence>
<dbReference type="OrthoDB" id="9803287at2"/>
<dbReference type="GO" id="GO:0006631">
    <property type="term" value="P:fatty acid metabolic process"/>
    <property type="evidence" value="ECO:0007669"/>
    <property type="project" value="InterPro"/>
</dbReference>
<proteinExistence type="inferred from homology"/>
<evidence type="ECO:0000256" key="2">
    <source>
        <dbReference type="ARBA" id="ARBA00023002"/>
    </source>
</evidence>
<feature type="domain" description="3-hydroxyacyl-CoA dehydrogenase NAD binding" evidence="4">
    <location>
        <begin position="8"/>
        <end position="184"/>
    </location>
</feature>
<keyword evidence="2" id="KW-0560">Oxidoreductase</keyword>
<dbReference type="InterPro" id="IPR006180">
    <property type="entry name" value="3-OHacyl-CoA_DH_CS"/>
</dbReference>
<feature type="domain" description="3-hydroxyacyl-CoA dehydrogenase C-terminal" evidence="3">
    <location>
        <begin position="188"/>
        <end position="252"/>
    </location>
</feature>
<dbReference type="KEGG" id="sphj:BSL82_11010"/>
<sequence>MNRRFERVAVVGAGLVGAGWAIVFARAGQSVSIYDAQPAIRASVMDWIRDSLNEMERCGLTRDVPSILARITVSDSLEDAVAEADYVQESVFERVDVKHRISLAIGAAIRADAIVGSSSSGIPASEFTGDVQRRERFIIAHPVNPPHLIPLVELVPSPWTDPSIAPLLRDFMESVGQKPIVLSREINGFVLNRLQGALLNEAWALFDAGVASAADIDRTVSEGLGMRWSFMGPFETIDLNAPGGVADYAERLGPLYHSIAMDRRHPAQWHPDLIERVAAERRQALPLEDLASRCDWRDKMLMMLAAHRTMNQSDDSEDA</sequence>
<name>A0A1L3ZVW7_9SPHN</name>
<gene>
    <name evidence="5" type="ORF">BSL82_11010</name>
</gene>
<dbReference type="AlphaFoldDB" id="A0A1L3ZVW7"/>
<protein>
    <submittedName>
        <fullName evidence="5">3-hydroxyacyl-CoA dehydrogenase</fullName>
    </submittedName>
</protein>
<reference evidence="6" key="1">
    <citation type="submission" date="2016-11" db="EMBL/GenBank/DDBJ databases">
        <title>Complete Genome Sequence of alachlor-degrading Sphingomonas sp. strain JJ-A5.</title>
        <authorList>
            <person name="Lee H."/>
            <person name="Ka J.-O."/>
        </authorList>
    </citation>
    <scope>NUCLEOTIDE SEQUENCE [LARGE SCALE GENOMIC DNA]</scope>
    <source>
        <strain evidence="6">JJ-A5</strain>
    </source>
</reference>
<dbReference type="InterPro" id="IPR006108">
    <property type="entry name" value="3HC_DH_C"/>
</dbReference>
<dbReference type="NCBIfam" id="NF004783">
    <property type="entry name" value="PRK06129.1"/>
    <property type="match status" value="1"/>
</dbReference>
<dbReference type="EMBL" id="CP018221">
    <property type="protein sequence ID" value="API59778.1"/>
    <property type="molecule type" value="Genomic_DNA"/>
</dbReference>
<dbReference type="InterPro" id="IPR013328">
    <property type="entry name" value="6PGD_dom2"/>
</dbReference>
<comment type="similarity">
    <text evidence="1">Belongs to the 3-hydroxyacyl-CoA dehydrogenase family.</text>
</comment>
<dbReference type="Pfam" id="PF00725">
    <property type="entry name" value="3HCDH"/>
    <property type="match status" value="1"/>
</dbReference>
<accession>A0A1L3ZVW7</accession>
<keyword evidence="6" id="KW-1185">Reference proteome</keyword>
<dbReference type="SUPFAM" id="SSF48179">
    <property type="entry name" value="6-phosphogluconate dehydrogenase C-terminal domain-like"/>
    <property type="match status" value="1"/>
</dbReference>
<dbReference type="RefSeq" id="WP_072597570.1">
    <property type="nucleotide sequence ID" value="NZ_CP018221.1"/>
</dbReference>
<evidence type="ECO:0000313" key="5">
    <source>
        <dbReference type="EMBL" id="API59778.1"/>
    </source>
</evidence>
<dbReference type="Proteomes" id="UP000182063">
    <property type="component" value="Chromosome"/>
</dbReference>
<dbReference type="STRING" id="1921510.BSL82_11010"/>
<organism evidence="5 6">
    <name type="scientific">Tardibacter chloracetimidivorans</name>
    <dbReference type="NCBI Taxonomy" id="1921510"/>
    <lineage>
        <taxon>Bacteria</taxon>
        <taxon>Pseudomonadati</taxon>
        <taxon>Pseudomonadota</taxon>
        <taxon>Alphaproteobacteria</taxon>
        <taxon>Sphingomonadales</taxon>
        <taxon>Sphingomonadaceae</taxon>
        <taxon>Tardibacter</taxon>
    </lineage>
</organism>
<dbReference type="InterPro" id="IPR008927">
    <property type="entry name" value="6-PGluconate_DH-like_C_sf"/>
</dbReference>
<dbReference type="Gene3D" id="3.40.50.720">
    <property type="entry name" value="NAD(P)-binding Rossmann-like Domain"/>
    <property type="match status" value="1"/>
</dbReference>